<dbReference type="InterPro" id="IPR003591">
    <property type="entry name" value="Leu-rich_rpt_typical-subtyp"/>
</dbReference>
<dbReference type="PANTHER" id="PTHR24369">
    <property type="entry name" value="ANTIGEN BSP, PUTATIVE-RELATED"/>
    <property type="match status" value="1"/>
</dbReference>
<dbReference type="GO" id="GO:0005886">
    <property type="term" value="C:plasma membrane"/>
    <property type="evidence" value="ECO:0007669"/>
    <property type="project" value="TreeGrafter"/>
</dbReference>
<keyword evidence="2" id="KW-0732">Signal</keyword>
<keyword evidence="3" id="KW-0677">Repeat</keyword>
<evidence type="ECO:0000256" key="1">
    <source>
        <dbReference type="ARBA" id="ARBA00022614"/>
    </source>
</evidence>
<dbReference type="AlphaFoldDB" id="A0A3B4ADV1"/>
<reference evidence="5" key="1">
    <citation type="submission" date="2025-08" db="UniProtKB">
        <authorList>
            <consortium name="Ensembl"/>
        </authorList>
    </citation>
    <scope>IDENTIFICATION</scope>
</reference>
<accession>A0A3B4ADV1</accession>
<feature type="domain" description="LRRCT" evidence="4">
    <location>
        <begin position="201"/>
        <end position="253"/>
    </location>
</feature>
<dbReference type="Pfam" id="PF13855">
    <property type="entry name" value="LRR_8"/>
    <property type="match status" value="2"/>
</dbReference>
<dbReference type="SMART" id="SM00369">
    <property type="entry name" value="LRR_TYP"/>
    <property type="match status" value="5"/>
</dbReference>
<dbReference type="PANTHER" id="PTHR24369:SF160">
    <property type="entry name" value="VASORIN"/>
    <property type="match status" value="1"/>
</dbReference>
<dbReference type="SMART" id="SM00082">
    <property type="entry name" value="LRRCT"/>
    <property type="match status" value="1"/>
</dbReference>
<evidence type="ECO:0000256" key="2">
    <source>
        <dbReference type="ARBA" id="ARBA00022729"/>
    </source>
</evidence>
<protein>
    <recommendedName>
        <fullName evidence="4">LRRCT domain-containing protein</fullName>
    </recommendedName>
</protein>
<evidence type="ECO:0000313" key="6">
    <source>
        <dbReference type="Proteomes" id="UP000261520"/>
    </source>
</evidence>
<dbReference type="Gene3D" id="3.80.10.10">
    <property type="entry name" value="Ribonuclease Inhibitor"/>
    <property type="match status" value="1"/>
</dbReference>
<name>A0A3B4ADV1_9GOBI</name>
<dbReference type="Proteomes" id="UP000261520">
    <property type="component" value="Unplaced"/>
</dbReference>
<dbReference type="STRING" id="409849.ENSPMGP00000014671"/>
<dbReference type="SUPFAM" id="SSF52058">
    <property type="entry name" value="L domain-like"/>
    <property type="match status" value="1"/>
</dbReference>
<organism evidence="5 6">
    <name type="scientific">Periophthalmus magnuspinnatus</name>
    <dbReference type="NCBI Taxonomy" id="409849"/>
    <lineage>
        <taxon>Eukaryota</taxon>
        <taxon>Metazoa</taxon>
        <taxon>Chordata</taxon>
        <taxon>Craniata</taxon>
        <taxon>Vertebrata</taxon>
        <taxon>Euteleostomi</taxon>
        <taxon>Actinopterygii</taxon>
        <taxon>Neopterygii</taxon>
        <taxon>Teleostei</taxon>
        <taxon>Neoteleostei</taxon>
        <taxon>Acanthomorphata</taxon>
        <taxon>Gobiaria</taxon>
        <taxon>Gobiiformes</taxon>
        <taxon>Gobioidei</taxon>
        <taxon>Gobiidae</taxon>
        <taxon>Oxudercinae</taxon>
        <taxon>Periophthalmus</taxon>
    </lineage>
</organism>
<dbReference type="InterPro" id="IPR032675">
    <property type="entry name" value="LRR_dom_sf"/>
</dbReference>
<keyword evidence="6" id="KW-1185">Reference proteome</keyword>
<evidence type="ECO:0000256" key="3">
    <source>
        <dbReference type="ARBA" id="ARBA00022737"/>
    </source>
</evidence>
<keyword evidence="1" id="KW-0433">Leucine-rich repeat</keyword>
<evidence type="ECO:0000259" key="4">
    <source>
        <dbReference type="SMART" id="SM00082"/>
    </source>
</evidence>
<dbReference type="InterPro" id="IPR001611">
    <property type="entry name" value="Leu-rich_rpt"/>
</dbReference>
<sequence length="391" mass="43338">MVLDRKRWFALSGWVVSLCPKWRSSSISGSCSRVREGWKNCSCPSPNSVFCFTRRSSTLERLYLYGNKIQIIQMGAFESLQNLLELKLHENLLTSLPALKVTSLGLTSLDTNLIASLKNLHYLDISMNQLVEVPPALRQDSLRGLIRLSLAGNPLRELKVEDFHKLNGLQELDLSGLNLQSIPQGLLDNFPRLVHLTAAENPFNCLCPLAWFSVWLKEKALTLRRPEETRCHFPLVNAGKMLSELEYKDFGCLHTSTVVARAFSQSTLVGHITTYPDTTHTNATSSPSLEVSNPSSHAVFPTSLLLFCDKNPFSVCILTSTSVCDNGKNVFVSCILGEVTILTLSFITCCVGMAFLSLQSFEQDTVSLRFKLKVAVFSASSLKVTVGCLPL</sequence>
<evidence type="ECO:0000313" key="5">
    <source>
        <dbReference type="Ensembl" id="ENSPMGP00000014671.1"/>
    </source>
</evidence>
<dbReference type="InterPro" id="IPR000483">
    <property type="entry name" value="Cys-rich_flank_reg_C"/>
</dbReference>
<dbReference type="Ensembl" id="ENSPMGT00000015643.1">
    <property type="protein sequence ID" value="ENSPMGP00000014671.1"/>
    <property type="gene ID" value="ENSPMGG00000012020.1"/>
</dbReference>
<dbReference type="InterPro" id="IPR050541">
    <property type="entry name" value="LRR_TM_domain-containing"/>
</dbReference>
<proteinExistence type="predicted"/>
<reference evidence="5" key="2">
    <citation type="submission" date="2025-09" db="UniProtKB">
        <authorList>
            <consortium name="Ensembl"/>
        </authorList>
    </citation>
    <scope>IDENTIFICATION</scope>
</reference>